<comment type="caution">
    <text evidence="2">The sequence shown here is derived from an EMBL/GenBank/DDBJ whole genome shotgun (WGS) entry which is preliminary data.</text>
</comment>
<organism evidence="2 3">
    <name type="scientific">Polyplax serrata</name>
    <name type="common">Common mouse louse</name>
    <dbReference type="NCBI Taxonomy" id="468196"/>
    <lineage>
        <taxon>Eukaryota</taxon>
        <taxon>Metazoa</taxon>
        <taxon>Ecdysozoa</taxon>
        <taxon>Arthropoda</taxon>
        <taxon>Hexapoda</taxon>
        <taxon>Insecta</taxon>
        <taxon>Pterygota</taxon>
        <taxon>Neoptera</taxon>
        <taxon>Paraneoptera</taxon>
        <taxon>Psocodea</taxon>
        <taxon>Troctomorpha</taxon>
        <taxon>Phthiraptera</taxon>
        <taxon>Anoplura</taxon>
        <taxon>Polyplacidae</taxon>
        <taxon>Polyplax</taxon>
    </lineage>
</organism>
<dbReference type="AlphaFoldDB" id="A0AAN8P075"/>
<dbReference type="Proteomes" id="UP001372834">
    <property type="component" value="Unassembled WGS sequence"/>
</dbReference>
<evidence type="ECO:0000256" key="1">
    <source>
        <dbReference type="SAM" id="MobiDB-lite"/>
    </source>
</evidence>
<feature type="region of interest" description="Disordered" evidence="1">
    <location>
        <begin position="164"/>
        <end position="184"/>
    </location>
</feature>
<name>A0AAN8P075_POLSC</name>
<dbReference type="EMBL" id="JAWJWE010000036">
    <property type="protein sequence ID" value="KAK6629704.1"/>
    <property type="molecule type" value="Genomic_DNA"/>
</dbReference>
<feature type="compositionally biased region" description="Polar residues" evidence="1">
    <location>
        <begin position="168"/>
        <end position="177"/>
    </location>
</feature>
<accession>A0AAN8P075</accession>
<evidence type="ECO:0000313" key="2">
    <source>
        <dbReference type="EMBL" id="KAK6629704.1"/>
    </source>
</evidence>
<reference evidence="2 3" key="1">
    <citation type="submission" date="2023-10" db="EMBL/GenBank/DDBJ databases">
        <title>Genomes of two closely related lineages of the louse Polyplax serrata with different host specificities.</title>
        <authorList>
            <person name="Martinu J."/>
            <person name="Tarabai H."/>
            <person name="Stefka J."/>
            <person name="Hypsa V."/>
        </authorList>
    </citation>
    <scope>NUCLEOTIDE SEQUENCE [LARGE SCALE GENOMIC DNA]</scope>
    <source>
        <strain evidence="2">HR10_N</strain>
    </source>
</reference>
<evidence type="ECO:0000313" key="3">
    <source>
        <dbReference type="Proteomes" id="UP001372834"/>
    </source>
</evidence>
<proteinExistence type="predicted"/>
<protein>
    <submittedName>
        <fullName evidence="2">Uncharacterized protein</fullName>
    </submittedName>
</protein>
<gene>
    <name evidence="2" type="ORF">RUM43_003522</name>
</gene>
<sequence length="212" mass="24738">MRWKGEIEETFASNLRKIFLKALQSFDVPLVLCWNSFCRRKNPEEEEKKRWGAYVNESTKERIERKGPSKGKVVRLTSQVIKHYLILGTHHQPIRQLGLCEKGKNASKCKLEKIKSENKMKNQMRCGKDQNYVEHCLIFIIYKTETQGREHQLINRGSFDTAKDKSKTNFQIGQPQQDDPRVPLRPIDRPLFEIKVKGQVNVLAIVCFPRGL</sequence>